<dbReference type="PANTHER" id="PTHR43731:SF14">
    <property type="entry name" value="PRESENILIN-ASSOCIATED RHOMBOID-LIKE PROTEIN, MITOCHONDRIAL"/>
    <property type="match status" value="1"/>
</dbReference>
<dbReference type="GO" id="GO:0016020">
    <property type="term" value="C:membrane"/>
    <property type="evidence" value="ECO:0007669"/>
    <property type="project" value="UniProtKB-SubCell"/>
</dbReference>
<accession>A0A073K794</accession>
<reference evidence="9 10" key="1">
    <citation type="submission" date="2014-06" db="EMBL/GenBank/DDBJ databases">
        <title>Draft genome sequence of Bacillus gaemokensis JCM 15801 (MCCC 1A00707).</title>
        <authorList>
            <person name="Lai Q."/>
            <person name="Liu Y."/>
            <person name="Shao Z."/>
        </authorList>
    </citation>
    <scope>NUCLEOTIDE SEQUENCE [LARGE SCALE GENOMIC DNA]</scope>
    <source>
        <strain evidence="9 10">JCM 15801</strain>
    </source>
</reference>
<dbReference type="EMBL" id="JOTM01000032">
    <property type="protein sequence ID" value="KEK22401.1"/>
    <property type="molecule type" value="Genomic_DNA"/>
</dbReference>
<comment type="subcellular location">
    <subcellularLocation>
        <location evidence="1">Membrane</location>
        <topology evidence="1">Multi-pass membrane protein</topology>
    </subcellularLocation>
</comment>
<keyword evidence="4" id="KW-0378">Hydrolase</keyword>
<keyword evidence="6 7" id="KW-0472">Membrane</keyword>
<dbReference type="eggNOG" id="COG0705">
    <property type="taxonomic scope" value="Bacteria"/>
</dbReference>
<evidence type="ECO:0000256" key="4">
    <source>
        <dbReference type="ARBA" id="ARBA00022801"/>
    </source>
</evidence>
<feature type="transmembrane region" description="Helical" evidence="7">
    <location>
        <begin position="110"/>
        <end position="129"/>
    </location>
</feature>
<feature type="transmembrane region" description="Helical" evidence="7">
    <location>
        <begin position="141"/>
        <end position="158"/>
    </location>
</feature>
<dbReference type="SUPFAM" id="SSF144091">
    <property type="entry name" value="Rhomboid-like"/>
    <property type="match status" value="1"/>
</dbReference>
<name>A0A073K794_9BACI</name>
<evidence type="ECO:0000256" key="1">
    <source>
        <dbReference type="ARBA" id="ARBA00004141"/>
    </source>
</evidence>
<sequence length="190" mass="21147">MLTSYIRISLQPVVLSLLCLQLIMIILGGFFFSTTAAYNEYIAQGEWWRFITSLFIHVDLQHFLSNSICLFFLGQSIEKQLGSIPFTIVFFTSGISGNIFSYFIMPLGYVHAGSSGGVFGLLGAQLFLLYSRYRSSQSQDLLLFSSIIFLLLLFTFFNQSANPISHLTGLLVGGICTPLLIKKIDGAELI</sequence>
<keyword evidence="5 7" id="KW-1133">Transmembrane helix</keyword>
<dbReference type="STRING" id="574375.AZF08_24720"/>
<dbReference type="Gene3D" id="1.20.1540.10">
    <property type="entry name" value="Rhomboid-like"/>
    <property type="match status" value="1"/>
</dbReference>
<feature type="transmembrane region" description="Helical" evidence="7">
    <location>
        <begin position="12"/>
        <end position="38"/>
    </location>
</feature>
<evidence type="ECO:0000256" key="5">
    <source>
        <dbReference type="ARBA" id="ARBA00022989"/>
    </source>
</evidence>
<dbReference type="PANTHER" id="PTHR43731">
    <property type="entry name" value="RHOMBOID PROTEASE"/>
    <property type="match status" value="1"/>
</dbReference>
<evidence type="ECO:0000259" key="8">
    <source>
        <dbReference type="Pfam" id="PF01694"/>
    </source>
</evidence>
<keyword evidence="10" id="KW-1185">Reference proteome</keyword>
<evidence type="ECO:0000256" key="7">
    <source>
        <dbReference type="SAM" id="Phobius"/>
    </source>
</evidence>
<evidence type="ECO:0000256" key="6">
    <source>
        <dbReference type="ARBA" id="ARBA00023136"/>
    </source>
</evidence>
<evidence type="ECO:0000313" key="9">
    <source>
        <dbReference type="EMBL" id="KEK22401.1"/>
    </source>
</evidence>
<proteinExistence type="inferred from homology"/>
<gene>
    <name evidence="9" type="ORF">BAGA_19660</name>
</gene>
<feature type="transmembrane region" description="Helical" evidence="7">
    <location>
        <begin position="50"/>
        <end position="73"/>
    </location>
</feature>
<comment type="similarity">
    <text evidence="2">Belongs to the peptidase S54 family.</text>
</comment>
<evidence type="ECO:0000256" key="3">
    <source>
        <dbReference type="ARBA" id="ARBA00022692"/>
    </source>
</evidence>
<dbReference type="Proteomes" id="UP000027778">
    <property type="component" value="Unassembled WGS sequence"/>
</dbReference>
<organism evidence="9 10">
    <name type="scientific">Bacillus gaemokensis</name>
    <dbReference type="NCBI Taxonomy" id="574375"/>
    <lineage>
        <taxon>Bacteria</taxon>
        <taxon>Bacillati</taxon>
        <taxon>Bacillota</taxon>
        <taxon>Bacilli</taxon>
        <taxon>Bacillales</taxon>
        <taxon>Bacillaceae</taxon>
        <taxon>Bacillus</taxon>
        <taxon>Bacillus cereus group</taxon>
    </lineage>
</organism>
<dbReference type="OrthoDB" id="9813074at2"/>
<evidence type="ECO:0000313" key="10">
    <source>
        <dbReference type="Proteomes" id="UP000027778"/>
    </source>
</evidence>
<dbReference type="Pfam" id="PF01694">
    <property type="entry name" value="Rhomboid"/>
    <property type="match status" value="1"/>
</dbReference>
<dbReference type="InterPro" id="IPR050925">
    <property type="entry name" value="Rhomboid_protease_S54"/>
</dbReference>
<feature type="domain" description="Peptidase S54 rhomboid" evidence="8">
    <location>
        <begin position="45"/>
        <end position="181"/>
    </location>
</feature>
<dbReference type="InterPro" id="IPR035952">
    <property type="entry name" value="Rhomboid-like_sf"/>
</dbReference>
<comment type="caution">
    <text evidence="9">The sequence shown here is derived from an EMBL/GenBank/DDBJ whole genome shotgun (WGS) entry which is preliminary data.</text>
</comment>
<keyword evidence="3 7" id="KW-0812">Transmembrane</keyword>
<protein>
    <submittedName>
        <fullName evidence="9">Rhomboid family protein</fullName>
    </submittedName>
</protein>
<evidence type="ECO:0000256" key="2">
    <source>
        <dbReference type="ARBA" id="ARBA00009045"/>
    </source>
</evidence>
<feature type="transmembrane region" description="Helical" evidence="7">
    <location>
        <begin position="85"/>
        <end position="104"/>
    </location>
</feature>
<dbReference type="InterPro" id="IPR022764">
    <property type="entry name" value="Peptidase_S54_rhomboid_dom"/>
</dbReference>
<dbReference type="GO" id="GO:0004252">
    <property type="term" value="F:serine-type endopeptidase activity"/>
    <property type="evidence" value="ECO:0007669"/>
    <property type="project" value="InterPro"/>
</dbReference>
<dbReference type="AlphaFoldDB" id="A0A073K794"/>
<dbReference type="RefSeq" id="WP_033677590.1">
    <property type="nucleotide sequence ID" value="NZ_JOTM01000032.1"/>
</dbReference>